<evidence type="ECO:0000313" key="2">
    <source>
        <dbReference type="Proteomes" id="UP000325440"/>
    </source>
</evidence>
<name>A0A5E4MGJ5_9HEMI</name>
<dbReference type="AlphaFoldDB" id="A0A5E4MGJ5"/>
<accession>A0A5E4MGJ5</accession>
<dbReference type="Proteomes" id="UP000325440">
    <property type="component" value="Unassembled WGS sequence"/>
</dbReference>
<gene>
    <name evidence="1" type="ORF">CINCED_3A009053</name>
</gene>
<proteinExistence type="predicted"/>
<reference evidence="1 2" key="1">
    <citation type="submission" date="2019-08" db="EMBL/GenBank/DDBJ databases">
        <authorList>
            <person name="Alioto T."/>
            <person name="Alioto T."/>
            <person name="Gomez Garrido J."/>
        </authorList>
    </citation>
    <scope>NUCLEOTIDE SEQUENCE [LARGE SCALE GENOMIC DNA]</scope>
</reference>
<evidence type="ECO:0000313" key="1">
    <source>
        <dbReference type="EMBL" id="VVC31404.1"/>
    </source>
</evidence>
<keyword evidence="2" id="KW-1185">Reference proteome</keyword>
<dbReference type="OrthoDB" id="6592967at2759"/>
<protein>
    <submittedName>
        <fullName evidence="1">Uncharacterized protein</fullName>
    </submittedName>
</protein>
<dbReference type="EMBL" id="CABPRJ010000949">
    <property type="protein sequence ID" value="VVC31404.1"/>
    <property type="molecule type" value="Genomic_DNA"/>
</dbReference>
<sequence>MTVTNRKKRNDIRSPCLLVACNLINKQNVSEQNFSTSPDSCYTNLFYEDRSPMTLPTPDDSTASWLDADDSYQVADFFEESSRILHDEDDFSDAFHDRLRFEYEQWKKIPHLRIIGKRIDCPRENNLEVNQQSCQVVGEQTTTAVNNAGNLNLLRDQVIKIMTETLWKRILDKSFIKGVCQRRSVSESRQPSRIESTLTVSSILPTNRPPNIVFKSRSHLKSLNQNELVYHGLSNRSYNKKPCSETSPIVLPPIEIHQKKPVDKTKRWFSAIGTPGRNCNPPRPVTSVSTHIDTAVNSFGPFPPIDVCFNISIAGKGILSSKKNSKKKGYCSPS</sequence>
<organism evidence="1 2">
    <name type="scientific">Cinara cedri</name>
    <dbReference type="NCBI Taxonomy" id="506608"/>
    <lineage>
        <taxon>Eukaryota</taxon>
        <taxon>Metazoa</taxon>
        <taxon>Ecdysozoa</taxon>
        <taxon>Arthropoda</taxon>
        <taxon>Hexapoda</taxon>
        <taxon>Insecta</taxon>
        <taxon>Pterygota</taxon>
        <taxon>Neoptera</taxon>
        <taxon>Paraneoptera</taxon>
        <taxon>Hemiptera</taxon>
        <taxon>Sternorrhyncha</taxon>
        <taxon>Aphidomorpha</taxon>
        <taxon>Aphidoidea</taxon>
        <taxon>Aphididae</taxon>
        <taxon>Lachninae</taxon>
        <taxon>Cinara</taxon>
    </lineage>
</organism>